<dbReference type="PROSITE" id="PS00105">
    <property type="entry name" value="AA_TRANSFER_CLASS_1"/>
    <property type="match status" value="1"/>
</dbReference>
<dbReference type="InterPro" id="IPR015421">
    <property type="entry name" value="PyrdxlP-dep_Trfase_major"/>
</dbReference>
<dbReference type="InterPro" id="IPR015424">
    <property type="entry name" value="PyrdxlP-dep_Trfase"/>
</dbReference>
<evidence type="ECO:0000313" key="4">
    <source>
        <dbReference type="EMBL" id="CAE0254988.1"/>
    </source>
</evidence>
<dbReference type="AlphaFoldDB" id="A0A7S3G6K4"/>
<dbReference type="Pfam" id="PF00155">
    <property type="entry name" value="Aminotran_1_2"/>
    <property type="match status" value="1"/>
</dbReference>
<comment type="similarity">
    <text evidence="1">Belongs to the class-I pyridoxal-phosphate-dependent aminotransferase family.</text>
</comment>
<dbReference type="Gene3D" id="3.40.640.10">
    <property type="entry name" value="Type I PLP-dependent aspartate aminotransferase-like (Major domain)"/>
    <property type="match status" value="1"/>
</dbReference>
<dbReference type="GO" id="GO:0006520">
    <property type="term" value="P:amino acid metabolic process"/>
    <property type="evidence" value="ECO:0007669"/>
    <property type="project" value="TreeGrafter"/>
</dbReference>
<dbReference type="GO" id="GO:0030170">
    <property type="term" value="F:pyridoxal phosphate binding"/>
    <property type="evidence" value="ECO:0007669"/>
    <property type="project" value="InterPro"/>
</dbReference>
<evidence type="ECO:0000256" key="2">
    <source>
        <dbReference type="ARBA" id="ARBA00022898"/>
    </source>
</evidence>
<name>A0A7S3G6K4_9EUKA</name>
<dbReference type="SUPFAM" id="SSF53383">
    <property type="entry name" value="PLP-dependent transferases"/>
    <property type="match status" value="1"/>
</dbReference>
<dbReference type="InterPro" id="IPR050478">
    <property type="entry name" value="Ethylene_sulfur-biosynth"/>
</dbReference>
<sequence length="415" mass="46495">MSTLSRRGRGMVKDILPYFKESMIASSDAFSSENSDGYVNFSIAENRQCAASLRQKLVDCAQEEPDHLFYDDMKGKEKFRSQIAGYLERTVVGRKVDPSHVCASSGVGACLEMLSFALCEDGESMLIPAPYYTGFDNDTGIRPGLALVPCERRAENNFSITRESLDDAKKRAEREGTPARCLLISNPDNPTGLCFSESDVQMMVDWCRDNKIHGIFDEIYANSVYGNDEFNSVTRVTGNDMGDYVHALFGMSKDFGLSGYRIGFIYTQNKELMSAINMQSYFCAISCQTQTTIGGLLSDAPFIDSFIKENNEKLKHLSTKLLGELQAGGIRCVVPSAGFFIFLNLSELMEEDTVESEKKLWMSLFNESKVLFTPGFACHSQENGWFRCCFAAVDEDAMMEGCRRIIDFVNARRRH</sequence>
<dbReference type="InterPro" id="IPR004838">
    <property type="entry name" value="NHTrfase_class1_PyrdxlP-BS"/>
</dbReference>
<dbReference type="PANTHER" id="PTHR43795:SF39">
    <property type="entry name" value="AMINOTRANSFERASE CLASS I_CLASSII DOMAIN-CONTAINING PROTEIN"/>
    <property type="match status" value="1"/>
</dbReference>
<organism evidence="4">
    <name type="scientific">Palpitomonas bilix</name>
    <dbReference type="NCBI Taxonomy" id="652834"/>
    <lineage>
        <taxon>Eukaryota</taxon>
        <taxon>Eukaryota incertae sedis</taxon>
    </lineage>
</organism>
<gene>
    <name evidence="4" type="ORF">PBIL07802_LOCUS17239</name>
</gene>
<dbReference type="Gene3D" id="3.90.1150.10">
    <property type="entry name" value="Aspartate Aminotransferase, domain 1"/>
    <property type="match status" value="1"/>
</dbReference>
<accession>A0A7S3G6K4</accession>
<dbReference type="CDD" id="cd00609">
    <property type="entry name" value="AAT_like"/>
    <property type="match status" value="1"/>
</dbReference>
<dbReference type="InterPro" id="IPR015422">
    <property type="entry name" value="PyrdxlP-dep_Trfase_small"/>
</dbReference>
<reference evidence="4" key="1">
    <citation type="submission" date="2021-01" db="EMBL/GenBank/DDBJ databases">
        <authorList>
            <person name="Corre E."/>
            <person name="Pelletier E."/>
            <person name="Niang G."/>
            <person name="Scheremetjew M."/>
            <person name="Finn R."/>
            <person name="Kale V."/>
            <person name="Holt S."/>
            <person name="Cochrane G."/>
            <person name="Meng A."/>
            <person name="Brown T."/>
            <person name="Cohen L."/>
        </authorList>
    </citation>
    <scope>NUCLEOTIDE SEQUENCE</scope>
    <source>
        <strain evidence="4">NIES-2562</strain>
    </source>
</reference>
<dbReference type="PRINTS" id="PR00753">
    <property type="entry name" value="ACCSYNTHASE"/>
</dbReference>
<dbReference type="PANTHER" id="PTHR43795">
    <property type="entry name" value="BIFUNCTIONAL ASPARTATE AMINOTRANSFERASE AND GLUTAMATE/ASPARTATE-PREPHENATE AMINOTRANSFERASE-RELATED"/>
    <property type="match status" value="1"/>
</dbReference>
<evidence type="ECO:0000259" key="3">
    <source>
        <dbReference type="Pfam" id="PF00155"/>
    </source>
</evidence>
<dbReference type="InterPro" id="IPR004839">
    <property type="entry name" value="Aminotransferase_I/II_large"/>
</dbReference>
<evidence type="ECO:0000256" key="1">
    <source>
        <dbReference type="ARBA" id="ARBA00007441"/>
    </source>
</evidence>
<keyword evidence="2" id="KW-0663">Pyridoxal phosphate</keyword>
<feature type="domain" description="Aminotransferase class I/classII large" evidence="3">
    <location>
        <begin position="40"/>
        <end position="405"/>
    </location>
</feature>
<dbReference type="GO" id="GO:0008483">
    <property type="term" value="F:transaminase activity"/>
    <property type="evidence" value="ECO:0007669"/>
    <property type="project" value="TreeGrafter"/>
</dbReference>
<proteinExistence type="inferred from homology"/>
<dbReference type="EMBL" id="HBIB01026638">
    <property type="protein sequence ID" value="CAE0254988.1"/>
    <property type="molecule type" value="Transcribed_RNA"/>
</dbReference>
<protein>
    <recommendedName>
        <fullName evidence="3">Aminotransferase class I/classII large domain-containing protein</fullName>
    </recommendedName>
</protein>